<dbReference type="EMBL" id="LYXU01000077">
    <property type="protein sequence ID" value="OBS16603.1"/>
    <property type="molecule type" value="Genomic_DNA"/>
</dbReference>
<proteinExistence type="predicted"/>
<feature type="region of interest" description="Disordered" evidence="2">
    <location>
        <begin position="168"/>
        <end position="194"/>
    </location>
</feature>
<evidence type="ECO:0000313" key="4">
    <source>
        <dbReference type="EMBL" id="OBS16603.1"/>
    </source>
</evidence>
<evidence type="ECO:0000259" key="3">
    <source>
        <dbReference type="Pfam" id="PF00024"/>
    </source>
</evidence>
<dbReference type="STRING" id="36050.A0A1B8A811"/>
<keyword evidence="1" id="KW-0175">Coiled coil</keyword>
<sequence length="560" mass="64566">MPGSWFRYGVKFTPLLIWNIEELTSTRSRIKFRWYPNSQTFPQPGEGEIDFLNNVPTLQDCANHCAVNANCKASVWDDVTHDCRLMSNMDGCQDEEPSSHSLWRVGFIDVADDKIGCSQKEIDAKCADKQESGRLEAEKECTTRSTDLRAEIARLQAENSALRAAKNQAERELAETKTDRQDDHNRLNRQCQDKLNEEIEKRRKAVKDAREDAERNCRSKQDNDLRIQLDDLRTECDSRIKADEAELERIESQCIEDRKRCADDYDSLSKKCANDLSKANQQQKDSDNKCKEATQQKDDQIRQCTENLKTVKDQQKQCENQCQADKANLKKDCDNVRNNDKMLLKATCQAEKDIINRQCAYDLNSAKEQQKQSENKCQAEKDVINKQCTRDVGATKAQQQQQLESKCKEEKDKLDKQCNDRLANEQKISDDTCQRQKEELRKDCEDRCKTQARGKDEICYNPGFGAWPTTIPAFNVDDINYVLKPNTNLRPGYSKEYTSTSPASCARDYCNDASDCVAIRWDINNSNTCHVFIDSPYSPFEKSRLREFSNSYMIVKSDRM</sequence>
<gene>
    <name evidence="4" type="ORF">FPOA_12767</name>
</gene>
<dbReference type="OMA" id="QCTYDID"/>
<dbReference type="Proteomes" id="UP000091967">
    <property type="component" value="Unassembled WGS sequence"/>
</dbReference>
<keyword evidence="5" id="KW-1185">Reference proteome</keyword>
<dbReference type="SUPFAM" id="SSF57414">
    <property type="entry name" value="Hairpin loop containing domain-like"/>
    <property type="match status" value="1"/>
</dbReference>
<accession>A0A1B8A811</accession>
<evidence type="ECO:0000256" key="2">
    <source>
        <dbReference type="SAM" id="MobiDB-lite"/>
    </source>
</evidence>
<feature type="coiled-coil region" evidence="1">
    <location>
        <begin position="363"/>
        <end position="420"/>
    </location>
</feature>
<name>A0A1B8A811_FUSPO</name>
<dbReference type="Pfam" id="PF00024">
    <property type="entry name" value="PAN_1"/>
    <property type="match status" value="1"/>
</dbReference>
<dbReference type="InterPro" id="IPR003609">
    <property type="entry name" value="Pan_app"/>
</dbReference>
<dbReference type="AlphaFoldDB" id="A0A1B8A811"/>
<organism evidence="4 5">
    <name type="scientific">Fusarium poae</name>
    <dbReference type="NCBI Taxonomy" id="36050"/>
    <lineage>
        <taxon>Eukaryota</taxon>
        <taxon>Fungi</taxon>
        <taxon>Dikarya</taxon>
        <taxon>Ascomycota</taxon>
        <taxon>Pezizomycotina</taxon>
        <taxon>Sordariomycetes</taxon>
        <taxon>Hypocreomycetidae</taxon>
        <taxon>Hypocreales</taxon>
        <taxon>Nectriaceae</taxon>
        <taxon>Fusarium</taxon>
    </lineage>
</organism>
<reference evidence="4 5" key="1">
    <citation type="submission" date="2016-06" db="EMBL/GenBank/DDBJ databases">
        <title>Living apart together: crosstalk between the core and supernumerary genomes in a fungal plant pathogen.</title>
        <authorList>
            <person name="Vanheule A."/>
            <person name="Audenaert K."/>
            <person name="Warris S."/>
            <person name="Van De Geest H."/>
            <person name="Schijlen E."/>
            <person name="Hofte M."/>
            <person name="De Saeger S."/>
            <person name="Haesaert G."/>
            <person name="Waalwijk C."/>
            <person name="Van Der Lee T."/>
        </authorList>
    </citation>
    <scope>NUCLEOTIDE SEQUENCE [LARGE SCALE GENOMIC DNA]</scope>
    <source>
        <strain evidence="4 5">2516</strain>
    </source>
</reference>
<evidence type="ECO:0000256" key="1">
    <source>
        <dbReference type="SAM" id="Coils"/>
    </source>
</evidence>
<protein>
    <recommendedName>
        <fullName evidence="3">Apple domain-containing protein</fullName>
    </recommendedName>
</protein>
<comment type="caution">
    <text evidence="4">The sequence shown here is derived from an EMBL/GenBank/DDBJ whole genome shotgun (WGS) entry which is preliminary data.</text>
</comment>
<evidence type="ECO:0000313" key="5">
    <source>
        <dbReference type="Proteomes" id="UP000091967"/>
    </source>
</evidence>
<feature type="domain" description="Apple" evidence="3">
    <location>
        <begin position="54"/>
        <end position="88"/>
    </location>
</feature>